<dbReference type="EMBL" id="JARKIB010000016">
    <property type="protein sequence ID" value="KAJ7770699.1"/>
    <property type="molecule type" value="Genomic_DNA"/>
</dbReference>
<protein>
    <submittedName>
        <fullName evidence="1">Uncharacterized protein</fullName>
    </submittedName>
</protein>
<dbReference type="Proteomes" id="UP001215598">
    <property type="component" value="Unassembled WGS sequence"/>
</dbReference>
<gene>
    <name evidence="1" type="ORF">B0H16DRAFT_1452120</name>
</gene>
<name>A0AAD7JS08_9AGAR</name>
<dbReference type="AlphaFoldDB" id="A0AAD7JS08"/>
<reference evidence="1" key="1">
    <citation type="submission" date="2023-03" db="EMBL/GenBank/DDBJ databases">
        <title>Massive genome expansion in bonnet fungi (Mycena s.s.) driven by repeated elements and novel gene families across ecological guilds.</title>
        <authorList>
            <consortium name="Lawrence Berkeley National Laboratory"/>
            <person name="Harder C.B."/>
            <person name="Miyauchi S."/>
            <person name="Viragh M."/>
            <person name="Kuo A."/>
            <person name="Thoen E."/>
            <person name="Andreopoulos B."/>
            <person name="Lu D."/>
            <person name="Skrede I."/>
            <person name="Drula E."/>
            <person name="Henrissat B."/>
            <person name="Morin E."/>
            <person name="Kohler A."/>
            <person name="Barry K."/>
            <person name="LaButti K."/>
            <person name="Morin E."/>
            <person name="Salamov A."/>
            <person name="Lipzen A."/>
            <person name="Mereny Z."/>
            <person name="Hegedus B."/>
            <person name="Baldrian P."/>
            <person name="Stursova M."/>
            <person name="Weitz H."/>
            <person name="Taylor A."/>
            <person name="Grigoriev I.V."/>
            <person name="Nagy L.G."/>
            <person name="Martin F."/>
            <person name="Kauserud H."/>
        </authorList>
    </citation>
    <scope>NUCLEOTIDE SEQUENCE</scope>
    <source>
        <strain evidence="1">CBHHK182m</strain>
    </source>
</reference>
<keyword evidence="2" id="KW-1185">Reference proteome</keyword>
<comment type="caution">
    <text evidence="1">The sequence shown here is derived from an EMBL/GenBank/DDBJ whole genome shotgun (WGS) entry which is preliminary data.</text>
</comment>
<organism evidence="1 2">
    <name type="scientific">Mycena metata</name>
    <dbReference type="NCBI Taxonomy" id="1033252"/>
    <lineage>
        <taxon>Eukaryota</taxon>
        <taxon>Fungi</taxon>
        <taxon>Dikarya</taxon>
        <taxon>Basidiomycota</taxon>
        <taxon>Agaricomycotina</taxon>
        <taxon>Agaricomycetes</taxon>
        <taxon>Agaricomycetidae</taxon>
        <taxon>Agaricales</taxon>
        <taxon>Marasmiineae</taxon>
        <taxon>Mycenaceae</taxon>
        <taxon>Mycena</taxon>
    </lineage>
</organism>
<sequence length="169" mass="19407">MTEQAQNQDNDDVVLLDSSTVFVSKKQEIEDLRRQYYSELYPLVKPPYAVTSHCAERFETVRRYFAAEDPTLPKANKQTATLFLSVRKDLAEDLHWVENHQCAFSCGKVGRATIVLSCACRHSILHLEFTNLEQSCIRKWHYLKGVDELLPCPVCRSPSKPIHIAWLVA</sequence>
<evidence type="ECO:0000313" key="1">
    <source>
        <dbReference type="EMBL" id="KAJ7770699.1"/>
    </source>
</evidence>
<accession>A0AAD7JS08</accession>
<evidence type="ECO:0000313" key="2">
    <source>
        <dbReference type="Proteomes" id="UP001215598"/>
    </source>
</evidence>
<proteinExistence type="predicted"/>